<feature type="domain" description="HTH lysR-type" evidence="5">
    <location>
        <begin position="15"/>
        <end position="72"/>
    </location>
</feature>
<dbReference type="Pfam" id="PF03466">
    <property type="entry name" value="LysR_substrate"/>
    <property type="match status" value="1"/>
</dbReference>
<protein>
    <submittedName>
        <fullName evidence="6">LysR substrate-binding domain-containing protein</fullName>
    </submittedName>
</protein>
<dbReference type="GO" id="GO:0003677">
    <property type="term" value="F:DNA binding"/>
    <property type="evidence" value="ECO:0007669"/>
    <property type="project" value="UniProtKB-KW"/>
</dbReference>
<accession>A0AAU7ZU27</accession>
<dbReference type="CDD" id="cd08414">
    <property type="entry name" value="PBP2_LTTR_aromatics_like"/>
    <property type="match status" value="1"/>
</dbReference>
<dbReference type="SUPFAM" id="SSF53850">
    <property type="entry name" value="Periplasmic binding protein-like II"/>
    <property type="match status" value="1"/>
</dbReference>
<name>A0AAU7ZU27_9BACT</name>
<dbReference type="SUPFAM" id="SSF46785">
    <property type="entry name" value="Winged helix' DNA-binding domain"/>
    <property type="match status" value="1"/>
</dbReference>
<dbReference type="RefSeq" id="WP_353065463.1">
    <property type="nucleotide sequence ID" value="NZ_CP132942.1"/>
</dbReference>
<dbReference type="AlphaFoldDB" id="A0AAU7ZU27"/>
<dbReference type="PRINTS" id="PR00039">
    <property type="entry name" value="HTHLYSR"/>
</dbReference>
<dbReference type="InterPro" id="IPR036390">
    <property type="entry name" value="WH_DNA-bd_sf"/>
</dbReference>
<keyword evidence="2" id="KW-0805">Transcription regulation</keyword>
<dbReference type="EMBL" id="CP132942">
    <property type="protein sequence ID" value="XCB34380.1"/>
    <property type="molecule type" value="Genomic_DNA"/>
</dbReference>
<dbReference type="KEGG" id="tpsc:RBB77_05655"/>
<dbReference type="InterPro" id="IPR000847">
    <property type="entry name" value="LysR_HTH_N"/>
</dbReference>
<dbReference type="Pfam" id="PF00126">
    <property type="entry name" value="HTH_1"/>
    <property type="match status" value="1"/>
</dbReference>
<dbReference type="Gene3D" id="1.10.10.10">
    <property type="entry name" value="Winged helix-like DNA-binding domain superfamily/Winged helix DNA-binding domain"/>
    <property type="match status" value="1"/>
</dbReference>
<dbReference type="PANTHER" id="PTHR30346:SF17">
    <property type="entry name" value="LYSR FAMILY TRANSCRIPTIONAL REGULATOR"/>
    <property type="match status" value="1"/>
</dbReference>
<evidence type="ECO:0000259" key="5">
    <source>
        <dbReference type="PROSITE" id="PS50931"/>
    </source>
</evidence>
<dbReference type="PANTHER" id="PTHR30346">
    <property type="entry name" value="TRANSCRIPTIONAL DUAL REGULATOR HCAR-RELATED"/>
    <property type="match status" value="1"/>
</dbReference>
<dbReference type="PROSITE" id="PS50931">
    <property type="entry name" value="HTH_LYSR"/>
    <property type="match status" value="1"/>
</dbReference>
<dbReference type="Gene3D" id="3.40.190.10">
    <property type="entry name" value="Periplasmic binding protein-like II"/>
    <property type="match status" value="2"/>
</dbReference>
<evidence type="ECO:0000313" key="6">
    <source>
        <dbReference type="EMBL" id="XCB34380.1"/>
    </source>
</evidence>
<organism evidence="6">
    <name type="scientific">Tunturiibacter psychrotolerans</name>
    <dbReference type="NCBI Taxonomy" id="3069686"/>
    <lineage>
        <taxon>Bacteria</taxon>
        <taxon>Pseudomonadati</taxon>
        <taxon>Acidobacteriota</taxon>
        <taxon>Terriglobia</taxon>
        <taxon>Terriglobales</taxon>
        <taxon>Acidobacteriaceae</taxon>
        <taxon>Tunturiibacter</taxon>
    </lineage>
</organism>
<dbReference type="GO" id="GO:0032993">
    <property type="term" value="C:protein-DNA complex"/>
    <property type="evidence" value="ECO:0007669"/>
    <property type="project" value="TreeGrafter"/>
</dbReference>
<evidence type="ECO:0000256" key="2">
    <source>
        <dbReference type="ARBA" id="ARBA00023015"/>
    </source>
</evidence>
<keyword evidence="3" id="KW-0238">DNA-binding</keyword>
<sequence length="307" mass="34151">MKRRNLYHWRMSEQIELRHLRYFLAVAETLHFSRAARRLGMAQPPLSQQIKRLEQLLGHALFERTTRGVKLTPAGQLLARRARSTMEKVGEDLAQVRRLGRGEEGTLTVGFSGSVMFTELPAAIQSFRRRYPKVELRLRELVTSAQIAALLNGQIDLAFLRDGDPTEGIRITTLLKEKYVAVLPEAHSLARRRTLSIKALAGEPFVMFARRMGPLAYDRTIACCERGGFSPNIVQDAPQWLTLVRLVAAGLGVSLAPACVARVAMPGAVYREVKTACRTSIDLGVKVGAEGVLAKNFIEIANRHLAD</sequence>
<reference evidence="6" key="1">
    <citation type="submission" date="2023-08" db="EMBL/GenBank/DDBJ databases">
        <authorList>
            <person name="Messyasz A."/>
            <person name="Mannisto M.K."/>
            <person name="Kerkhof L.J."/>
            <person name="Haggblom M."/>
        </authorList>
    </citation>
    <scope>NUCLEOTIDE SEQUENCE</scope>
    <source>
        <strain evidence="6">X5P6</strain>
    </source>
</reference>
<evidence type="ECO:0000256" key="1">
    <source>
        <dbReference type="ARBA" id="ARBA00009437"/>
    </source>
</evidence>
<evidence type="ECO:0000256" key="4">
    <source>
        <dbReference type="ARBA" id="ARBA00023163"/>
    </source>
</evidence>
<reference evidence="6" key="2">
    <citation type="journal article" date="2024" name="Environ. Microbiol.">
        <title>Genome analysis and description of Tunturibacter gen. nov. expands the diversity of Terriglobia in tundra soils.</title>
        <authorList>
            <person name="Messyasz A."/>
            <person name="Mannisto M.K."/>
            <person name="Kerkhof L.J."/>
            <person name="Haggblom M.M."/>
        </authorList>
    </citation>
    <scope>NUCLEOTIDE SEQUENCE</scope>
    <source>
        <strain evidence="6">X5P6</strain>
    </source>
</reference>
<dbReference type="InterPro" id="IPR036388">
    <property type="entry name" value="WH-like_DNA-bd_sf"/>
</dbReference>
<dbReference type="GO" id="GO:0003700">
    <property type="term" value="F:DNA-binding transcription factor activity"/>
    <property type="evidence" value="ECO:0007669"/>
    <property type="project" value="InterPro"/>
</dbReference>
<comment type="similarity">
    <text evidence="1">Belongs to the LysR transcriptional regulatory family.</text>
</comment>
<proteinExistence type="inferred from homology"/>
<keyword evidence="4" id="KW-0804">Transcription</keyword>
<dbReference type="FunFam" id="1.10.10.10:FF:000001">
    <property type="entry name" value="LysR family transcriptional regulator"/>
    <property type="match status" value="1"/>
</dbReference>
<dbReference type="InterPro" id="IPR005119">
    <property type="entry name" value="LysR_subst-bd"/>
</dbReference>
<gene>
    <name evidence="6" type="ORF">RBB77_05655</name>
</gene>
<evidence type="ECO:0000256" key="3">
    <source>
        <dbReference type="ARBA" id="ARBA00023125"/>
    </source>
</evidence>